<dbReference type="PANTHER" id="PTHR43712">
    <property type="entry name" value="PUTATIVE (AFU_ORTHOLOGUE AFUA_4G14580)-RELATED"/>
    <property type="match status" value="1"/>
</dbReference>
<proteinExistence type="predicted"/>
<dbReference type="Proteomes" id="UP000297245">
    <property type="component" value="Unassembled WGS sequence"/>
</dbReference>
<dbReference type="PROSITE" id="PS51683">
    <property type="entry name" value="SAM_OMT_II"/>
    <property type="match status" value="1"/>
</dbReference>
<dbReference type="SUPFAM" id="SSF46785">
    <property type="entry name" value="Winged helix' DNA-binding domain"/>
    <property type="match status" value="1"/>
</dbReference>
<dbReference type="InterPro" id="IPR016461">
    <property type="entry name" value="COMT-like"/>
</dbReference>
<reference evidence="5 6" key="1">
    <citation type="journal article" date="2019" name="Nat. Ecol. Evol.">
        <title>Megaphylogeny resolves global patterns of mushroom evolution.</title>
        <authorList>
            <person name="Varga T."/>
            <person name="Krizsan K."/>
            <person name="Foldi C."/>
            <person name="Dima B."/>
            <person name="Sanchez-Garcia M."/>
            <person name="Sanchez-Ramirez S."/>
            <person name="Szollosi G.J."/>
            <person name="Szarkandi J.G."/>
            <person name="Papp V."/>
            <person name="Albert L."/>
            <person name="Andreopoulos W."/>
            <person name="Angelini C."/>
            <person name="Antonin V."/>
            <person name="Barry K.W."/>
            <person name="Bougher N.L."/>
            <person name="Buchanan P."/>
            <person name="Buyck B."/>
            <person name="Bense V."/>
            <person name="Catcheside P."/>
            <person name="Chovatia M."/>
            <person name="Cooper J."/>
            <person name="Damon W."/>
            <person name="Desjardin D."/>
            <person name="Finy P."/>
            <person name="Geml J."/>
            <person name="Haridas S."/>
            <person name="Hughes K."/>
            <person name="Justo A."/>
            <person name="Karasinski D."/>
            <person name="Kautmanova I."/>
            <person name="Kiss B."/>
            <person name="Kocsube S."/>
            <person name="Kotiranta H."/>
            <person name="LaButti K.M."/>
            <person name="Lechner B.E."/>
            <person name="Liimatainen K."/>
            <person name="Lipzen A."/>
            <person name="Lukacs Z."/>
            <person name="Mihaltcheva S."/>
            <person name="Morgado L.N."/>
            <person name="Niskanen T."/>
            <person name="Noordeloos M.E."/>
            <person name="Ohm R.A."/>
            <person name="Ortiz-Santana B."/>
            <person name="Ovrebo C."/>
            <person name="Racz N."/>
            <person name="Riley R."/>
            <person name="Savchenko A."/>
            <person name="Shiryaev A."/>
            <person name="Soop K."/>
            <person name="Spirin V."/>
            <person name="Szebenyi C."/>
            <person name="Tomsovsky M."/>
            <person name="Tulloss R.E."/>
            <person name="Uehling J."/>
            <person name="Grigoriev I.V."/>
            <person name="Vagvolgyi C."/>
            <person name="Papp T."/>
            <person name="Martin F.M."/>
            <person name="Miettinen O."/>
            <person name="Hibbett D.S."/>
            <person name="Nagy L.G."/>
        </authorList>
    </citation>
    <scope>NUCLEOTIDE SEQUENCE [LARGE SCALE GENOMIC DNA]</scope>
    <source>
        <strain evidence="5 6">CBS 962.96</strain>
    </source>
</reference>
<dbReference type="AlphaFoldDB" id="A0A4S8M7V1"/>
<keyword evidence="3" id="KW-0949">S-adenosyl-L-methionine</keyword>
<organism evidence="5 6">
    <name type="scientific">Dendrothele bispora (strain CBS 962.96)</name>
    <dbReference type="NCBI Taxonomy" id="1314807"/>
    <lineage>
        <taxon>Eukaryota</taxon>
        <taxon>Fungi</taxon>
        <taxon>Dikarya</taxon>
        <taxon>Basidiomycota</taxon>
        <taxon>Agaricomycotina</taxon>
        <taxon>Agaricomycetes</taxon>
        <taxon>Agaricomycetidae</taxon>
        <taxon>Agaricales</taxon>
        <taxon>Agaricales incertae sedis</taxon>
        <taxon>Dendrothele</taxon>
    </lineage>
</organism>
<keyword evidence="1 5" id="KW-0489">Methyltransferase</keyword>
<dbReference type="EMBL" id="ML179140">
    <property type="protein sequence ID" value="THU98240.1"/>
    <property type="molecule type" value="Genomic_DNA"/>
</dbReference>
<feature type="domain" description="O-methyltransferase C-terminal" evidence="4">
    <location>
        <begin position="192"/>
        <end position="367"/>
    </location>
</feature>
<dbReference type="OrthoDB" id="2410195at2759"/>
<protein>
    <submittedName>
        <fullName evidence="5">S-adenosyl-L-methionine-dependent methyltransferase</fullName>
    </submittedName>
</protein>
<sequence length="451" mass="49747">MSELDSLQNTLNHAIDAIREEIAAGGFPELSTLSTEAHPFDQPSPLPSAKFCDARKNALATLNRLEVLIQNPYQRITQQIYSVYDAASLDAVVKMGVVDALLNAPDRRRGLHVDELQSKLDVDASKLAIVLRLLCSKGWFHETSYGVFAVTRPTIQLAQGKNGWKVVGPPGKPKIADCLLGMLAHPQWKFSESANQTAYQLAFNTDLTMFEHLYQYGDEVTKAAFANHIKGLGDELSPGTIEDFPWLELDGRTIIDCGGGQGSLALLLAPKMQKTTFVVQDLSGPLSLAKTNLQTNFPDLWNSGRIVLEEHNFFEPQTQKGSDKVFILKWVLHNWSNEESIKIMKGIAKGGGKGAKLLIVEFIVEPGTIKTSDGSAVPKESSSSSVPAYIPEDYGYASTFVHEMSVHMMAMCNARERTLMEYESLINQSGMKLVKLWNTRSLLSIIEAEVC</sequence>
<keyword evidence="6" id="KW-1185">Reference proteome</keyword>
<gene>
    <name evidence="5" type="ORF">K435DRAFT_753204</name>
</gene>
<evidence type="ECO:0000313" key="6">
    <source>
        <dbReference type="Proteomes" id="UP000297245"/>
    </source>
</evidence>
<dbReference type="PANTHER" id="PTHR43712:SF2">
    <property type="entry name" value="O-METHYLTRANSFERASE CICE"/>
    <property type="match status" value="1"/>
</dbReference>
<dbReference type="Pfam" id="PF00891">
    <property type="entry name" value="Methyltransf_2"/>
    <property type="match status" value="1"/>
</dbReference>
<name>A0A4S8M7V1_DENBC</name>
<accession>A0A4S8M7V1</accession>
<evidence type="ECO:0000256" key="1">
    <source>
        <dbReference type="ARBA" id="ARBA00022603"/>
    </source>
</evidence>
<feature type="non-terminal residue" evidence="5">
    <location>
        <position position="1"/>
    </location>
</feature>
<evidence type="ECO:0000256" key="2">
    <source>
        <dbReference type="ARBA" id="ARBA00022679"/>
    </source>
</evidence>
<evidence type="ECO:0000313" key="5">
    <source>
        <dbReference type="EMBL" id="THU98240.1"/>
    </source>
</evidence>
<dbReference type="GO" id="GO:0008171">
    <property type="term" value="F:O-methyltransferase activity"/>
    <property type="evidence" value="ECO:0007669"/>
    <property type="project" value="InterPro"/>
</dbReference>
<dbReference type="InterPro" id="IPR036388">
    <property type="entry name" value="WH-like_DNA-bd_sf"/>
</dbReference>
<keyword evidence="2 5" id="KW-0808">Transferase</keyword>
<dbReference type="SUPFAM" id="SSF53335">
    <property type="entry name" value="S-adenosyl-L-methionine-dependent methyltransferases"/>
    <property type="match status" value="1"/>
</dbReference>
<dbReference type="Gene3D" id="1.10.10.10">
    <property type="entry name" value="Winged helix-like DNA-binding domain superfamily/Winged helix DNA-binding domain"/>
    <property type="match status" value="1"/>
</dbReference>
<dbReference type="InterPro" id="IPR036390">
    <property type="entry name" value="WH_DNA-bd_sf"/>
</dbReference>
<dbReference type="InterPro" id="IPR001077">
    <property type="entry name" value="COMT_C"/>
</dbReference>
<evidence type="ECO:0000259" key="4">
    <source>
        <dbReference type="Pfam" id="PF00891"/>
    </source>
</evidence>
<dbReference type="InterPro" id="IPR029063">
    <property type="entry name" value="SAM-dependent_MTases_sf"/>
</dbReference>
<dbReference type="GO" id="GO:0032259">
    <property type="term" value="P:methylation"/>
    <property type="evidence" value="ECO:0007669"/>
    <property type="project" value="UniProtKB-KW"/>
</dbReference>
<evidence type="ECO:0000256" key="3">
    <source>
        <dbReference type="ARBA" id="ARBA00022691"/>
    </source>
</evidence>
<dbReference type="Gene3D" id="3.40.50.150">
    <property type="entry name" value="Vaccinia Virus protein VP39"/>
    <property type="match status" value="1"/>
</dbReference>